<keyword evidence="4" id="KW-1185">Reference proteome</keyword>
<dbReference type="InterPro" id="IPR044662">
    <property type="entry name" value="HS1/DABB1-like"/>
</dbReference>
<gene>
    <name evidence="3" type="ORF">ACFSR2_00640</name>
</gene>
<dbReference type="InterPro" id="IPR013097">
    <property type="entry name" value="Dabb"/>
</dbReference>
<dbReference type="PROSITE" id="PS51502">
    <property type="entry name" value="S_R_A_B_BARREL"/>
    <property type="match status" value="1"/>
</dbReference>
<dbReference type="Pfam" id="PF07876">
    <property type="entry name" value="Dabb"/>
    <property type="match status" value="1"/>
</dbReference>
<comment type="subunit">
    <text evidence="1">Homodimer.</text>
</comment>
<proteinExistence type="predicted"/>
<evidence type="ECO:0000259" key="2">
    <source>
        <dbReference type="PROSITE" id="PS51502"/>
    </source>
</evidence>
<dbReference type="Proteomes" id="UP001597510">
    <property type="component" value="Unassembled WGS sequence"/>
</dbReference>
<organism evidence="3 4">
    <name type="scientific">Emticicia soli</name>
    <dbReference type="NCBI Taxonomy" id="2027878"/>
    <lineage>
        <taxon>Bacteria</taxon>
        <taxon>Pseudomonadati</taxon>
        <taxon>Bacteroidota</taxon>
        <taxon>Cytophagia</taxon>
        <taxon>Cytophagales</taxon>
        <taxon>Leadbetterellaceae</taxon>
        <taxon>Emticicia</taxon>
    </lineage>
</organism>
<evidence type="ECO:0000256" key="1">
    <source>
        <dbReference type="ARBA" id="ARBA00011738"/>
    </source>
</evidence>
<dbReference type="PANTHER" id="PTHR33178">
    <property type="match status" value="1"/>
</dbReference>
<dbReference type="RefSeq" id="WP_340238243.1">
    <property type="nucleotide sequence ID" value="NZ_JBBEWC010000009.1"/>
</dbReference>
<reference evidence="4" key="1">
    <citation type="journal article" date="2019" name="Int. J. Syst. Evol. Microbiol.">
        <title>The Global Catalogue of Microorganisms (GCM) 10K type strain sequencing project: providing services to taxonomists for standard genome sequencing and annotation.</title>
        <authorList>
            <consortium name="The Broad Institute Genomics Platform"/>
            <consortium name="The Broad Institute Genome Sequencing Center for Infectious Disease"/>
            <person name="Wu L."/>
            <person name="Ma J."/>
        </authorList>
    </citation>
    <scope>NUCLEOTIDE SEQUENCE [LARGE SCALE GENOMIC DNA]</scope>
    <source>
        <strain evidence="4">KCTC 52344</strain>
    </source>
</reference>
<dbReference type="InterPro" id="IPR011008">
    <property type="entry name" value="Dimeric_a/b-barrel"/>
</dbReference>
<comment type="caution">
    <text evidence="3">The sequence shown here is derived from an EMBL/GenBank/DDBJ whole genome shotgun (WGS) entry which is preliminary data.</text>
</comment>
<name>A0ABW5J079_9BACT</name>
<evidence type="ECO:0000313" key="4">
    <source>
        <dbReference type="Proteomes" id="UP001597510"/>
    </source>
</evidence>
<protein>
    <submittedName>
        <fullName evidence="3">Dabb family protein</fullName>
    </submittedName>
</protein>
<dbReference type="PANTHER" id="PTHR33178:SF10">
    <property type="entry name" value="STRESS-RESPONSE A_B BARREL DOMAIN-CONTAINING PROTEIN"/>
    <property type="match status" value="1"/>
</dbReference>
<dbReference type="SMART" id="SM00886">
    <property type="entry name" value="Dabb"/>
    <property type="match status" value="1"/>
</dbReference>
<evidence type="ECO:0000313" key="3">
    <source>
        <dbReference type="EMBL" id="MFD2519371.1"/>
    </source>
</evidence>
<sequence length="97" mass="11454">MIRHSVVFKLKHPIGSAEEKLFFDAVNKLQSIEGVQNFVCYRQTSTHNSFDYGLFMDFADKQLYENYNKHPEHVAFVEQYWLANVEGFLELDYEPLS</sequence>
<feature type="domain" description="Stress-response A/B barrel" evidence="2">
    <location>
        <begin position="2"/>
        <end position="93"/>
    </location>
</feature>
<dbReference type="Gene3D" id="3.30.70.100">
    <property type="match status" value="1"/>
</dbReference>
<dbReference type="SUPFAM" id="SSF54909">
    <property type="entry name" value="Dimeric alpha+beta barrel"/>
    <property type="match status" value="1"/>
</dbReference>
<dbReference type="EMBL" id="JBHULC010000001">
    <property type="protein sequence ID" value="MFD2519371.1"/>
    <property type="molecule type" value="Genomic_DNA"/>
</dbReference>
<accession>A0ABW5J079</accession>